<protein>
    <submittedName>
        <fullName evidence="1">Uncharacterized protein</fullName>
    </submittedName>
</protein>
<accession>A0A7W5E5M3</accession>
<keyword evidence="2" id="KW-1185">Reference proteome</keyword>
<dbReference type="AlphaFoldDB" id="A0A7W5E5M3"/>
<sequence>MRMQGENVPEFEPLWNRLRDVCPAWPGFNPDRVDPMLIPELILAMNHEFGRLERYLAICERRKLRREK</sequence>
<comment type="caution">
    <text evidence="1">The sequence shown here is derived from an EMBL/GenBank/DDBJ whole genome shotgun (WGS) entry which is preliminary data.</text>
</comment>
<reference evidence="1 2" key="1">
    <citation type="submission" date="2020-08" db="EMBL/GenBank/DDBJ databases">
        <title>Genomic Encyclopedia of Type Strains, Phase III (KMG-III): the genomes of soil and plant-associated and newly described type strains.</title>
        <authorList>
            <person name="Whitman W."/>
        </authorList>
    </citation>
    <scope>NUCLEOTIDE SEQUENCE [LARGE SCALE GENOMIC DNA]</scope>
    <source>
        <strain evidence="1 2">CECT 8075</strain>
    </source>
</reference>
<proteinExistence type="predicted"/>
<gene>
    <name evidence="1" type="ORF">FHS27_006448</name>
</gene>
<evidence type="ECO:0000313" key="1">
    <source>
        <dbReference type="EMBL" id="MBB3210600.1"/>
    </source>
</evidence>
<organism evidence="1 2">
    <name type="scientific">Aporhodopirellula rubra</name>
    <dbReference type="NCBI Taxonomy" id="980271"/>
    <lineage>
        <taxon>Bacteria</taxon>
        <taxon>Pseudomonadati</taxon>
        <taxon>Planctomycetota</taxon>
        <taxon>Planctomycetia</taxon>
        <taxon>Pirellulales</taxon>
        <taxon>Pirellulaceae</taxon>
        <taxon>Aporhodopirellula</taxon>
    </lineage>
</organism>
<name>A0A7W5E5M3_9BACT</name>
<dbReference type="RefSeq" id="WP_184310026.1">
    <property type="nucleotide sequence ID" value="NZ_JACHXU010000044.1"/>
</dbReference>
<evidence type="ECO:0000313" key="2">
    <source>
        <dbReference type="Proteomes" id="UP000536179"/>
    </source>
</evidence>
<dbReference type="Proteomes" id="UP000536179">
    <property type="component" value="Unassembled WGS sequence"/>
</dbReference>
<dbReference type="EMBL" id="JACHXU010000044">
    <property type="protein sequence ID" value="MBB3210600.1"/>
    <property type="molecule type" value="Genomic_DNA"/>
</dbReference>